<dbReference type="AlphaFoldDB" id="A0A6M3KG36"/>
<name>A0A6M3KG36_9ZZZZ</name>
<organism evidence="1">
    <name type="scientific">viral metagenome</name>
    <dbReference type="NCBI Taxonomy" id="1070528"/>
    <lineage>
        <taxon>unclassified sequences</taxon>
        <taxon>metagenomes</taxon>
        <taxon>organismal metagenomes</taxon>
    </lineage>
</organism>
<protein>
    <submittedName>
        <fullName evidence="1">Uncharacterized protein</fullName>
    </submittedName>
</protein>
<reference evidence="1" key="1">
    <citation type="submission" date="2020-03" db="EMBL/GenBank/DDBJ databases">
        <title>The deep terrestrial virosphere.</title>
        <authorList>
            <person name="Holmfeldt K."/>
            <person name="Nilsson E."/>
            <person name="Simone D."/>
            <person name="Lopez-Fernandez M."/>
            <person name="Wu X."/>
            <person name="de Brujin I."/>
            <person name="Lundin D."/>
            <person name="Andersson A."/>
            <person name="Bertilsson S."/>
            <person name="Dopson M."/>
        </authorList>
    </citation>
    <scope>NUCLEOTIDE SEQUENCE</scope>
    <source>
        <strain evidence="1">MM415A00691</strain>
    </source>
</reference>
<gene>
    <name evidence="1" type="ORF">MM415A00691_0008</name>
</gene>
<proteinExistence type="predicted"/>
<accession>A0A6M3KG36</accession>
<dbReference type="EMBL" id="MT142429">
    <property type="protein sequence ID" value="QJA80614.1"/>
    <property type="molecule type" value="Genomic_DNA"/>
</dbReference>
<sequence length="136" mass="16029">MDFKEKITLLKELGLNAISEKLLRKKTGKEKLLKATNDYRYATKLDLDDFNKEMRKFNKELVVVAMKDFDRLPPDDVLVELKKARDKKCFDTFHIAYIRAVKDPILFGKIEDFNEIYFYIAQWGDDVNIEDIIGTE</sequence>
<evidence type="ECO:0000313" key="1">
    <source>
        <dbReference type="EMBL" id="QJA80614.1"/>
    </source>
</evidence>